<dbReference type="GO" id="GO:0005635">
    <property type="term" value="C:nuclear envelope"/>
    <property type="evidence" value="ECO:0007669"/>
    <property type="project" value="TreeGrafter"/>
</dbReference>
<dbReference type="InterPro" id="IPR050997">
    <property type="entry name" value="MAPEG"/>
</dbReference>
<dbReference type="Proteomes" id="UP000094527">
    <property type="component" value="Unassembled WGS sequence"/>
</dbReference>
<dbReference type="OrthoDB" id="410651at2759"/>
<evidence type="ECO:0000256" key="5">
    <source>
        <dbReference type="SAM" id="Phobius"/>
    </source>
</evidence>
<dbReference type="InterPro" id="IPR001129">
    <property type="entry name" value="Membr-assoc_MAPEG"/>
</dbReference>
<organism evidence="6 7">
    <name type="scientific">Orchesella cincta</name>
    <name type="common">Springtail</name>
    <name type="synonym">Podura cincta</name>
    <dbReference type="NCBI Taxonomy" id="48709"/>
    <lineage>
        <taxon>Eukaryota</taxon>
        <taxon>Metazoa</taxon>
        <taxon>Ecdysozoa</taxon>
        <taxon>Arthropoda</taxon>
        <taxon>Hexapoda</taxon>
        <taxon>Collembola</taxon>
        <taxon>Entomobryomorpha</taxon>
        <taxon>Entomobryoidea</taxon>
        <taxon>Orchesellidae</taxon>
        <taxon>Orchesellinae</taxon>
        <taxon>Orchesella</taxon>
    </lineage>
</organism>
<sequence>MPRVGEFLFGGSSLNIRDPQGLFFHIPSGYGYVVLTAVGSMVMVQWKAYQVGKARKEAHQNTLEQMPTFLSLLTFGGLEMPVFTAIGGAIWIAGRVAYAKGYYTGDPKKRMKGAFGYIGLLMILGATTKFAIHLIKGQ</sequence>
<proteinExistence type="predicted"/>
<dbReference type="PANTHER" id="PTHR10250:SF26">
    <property type="entry name" value="GLUTATHIONE S-TRANSFERASE 3, MITOCHONDRIAL"/>
    <property type="match status" value="1"/>
</dbReference>
<feature type="transmembrane region" description="Helical" evidence="5">
    <location>
        <begin position="29"/>
        <end position="49"/>
    </location>
</feature>
<dbReference type="Pfam" id="PF01124">
    <property type="entry name" value="MAPEG"/>
    <property type="match status" value="1"/>
</dbReference>
<dbReference type="PANTHER" id="PTHR10250">
    <property type="entry name" value="MICROSOMAL GLUTATHIONE S-TRANSFERASE"/>
    <property type="match status" value="1"/>
</dbReference>
<keyword evidence="7" id="KW-1185">Reference proteome</keyword>
<keyword evidence="4 5" id="KW-0472">Membrane</keyword>
<gene>
    <name evidence="6" type="ORF">Ocin01_08023</name>
</gene>
<dbReference type="EMBL" id="LJIJ01000337">
    <property type="protein sequence ID" value="ODM98649.1"/>
    <property type="molecule type" value="Genomic_DNA"/>
</dbReference>
<dbReference type="GO" id="GO:0005783">
    <property type="term" value="C:endoplasmic reticulum"/>
    <property type="evidence" value="ECO:0007669"/>
    <property type="project" value="TreeGrafter"/>
</dbReference>
<name>A0A1D2N050_ORCCI</name>
<evidence type="ECO:0000256" key="2">
    <source>
        <dbReference type="ARBA" id="ARBA00022692"/>
    </source>
</evidence>
<keyword evidence="6" id="KW-0808">Transferase</keyword>
<dbReference type="SUPFAM" id="SSF161084">
    <property type="entry name" value="MAPEG domain-like"/>
    <property type="match status" value="1"/>
</dbReference>
<dbReference type="STRING" id="48709.A0A1D2N050"/>
<dbReference type="GO" id="GO:0004602">
    <property type="term" value="F:glutathione peroxidase activity"/>
    <property type="evidence" value="ECO:0007669"/>
    <property type="project" value="TreeGrafter"/>
</dbReference>
<keyword evidence="3 5" id="KW-1133">Transmembrane helix</keyword>
<comment type="subcellular location">
    <subcellularLocation>
        <location evidence="1">Membrane</location>
        <topology evidence="1">Multi-pass membrane protein</topology>
    </subcellularLocation>
</comment>
<evidence type="ECO:0000256" key="1">
    <source>
        <dbReference type="ARBA" id="ARBA00004141"/>
    </source>
</evidence>
<dbReference type="GO" id="GO:0006691">
    <property type="term" value="P:leukotriene metabolic process"/>
    <property type="evidence" value="ECO:0007669"/>
    <property type="project" value="UniProtKB-ARBA"/>
</dbReference>
<feature type="transmembrane region" description="Helical" evidence="5">
    <location>
        <begin position="114"/>
        <end position="135"/>
    </location>
</feature>
<evidence type="ECO:0000313" key="6">
    <source>
        <dbReference type="EMBL" id="ODM98649.1"/>
    </source>
</evidence>
<dbReference type="AlphaFoldDB" id="A0A1D2N050"/>
<dbReference type="GO" id="GO:0016020">
    <property type="term" value="C:membrane"/>
    <property type="evidence" value="ECO:0007669"/>
    <property type="project" value="UniProtKB-SubCell"/>
</dbReference>
<accession>A0A1D2N050</accession>
<evidence type="ECO:0000313" key="7">
    <source>
        <dbReference type="Proteomes" id="UP000094527"/>
    </source>
</evidence>
<feature type="transmembrane region" description="Helical" evidence="5">
    <location>
        <begin position="69"/>
        <end position="94"/>
    </location>
</feature>
<evidence type="ECO:0000256" key="3">
    <source>
        <dbReference type="ARBA" id="ARBA00022989"/>
    </source>
</evidence>
<keyword evidence="2 5" id="KW-0812">Transmembrane</keyword>
<reference evidence="6 7" key="1">
    <citation type="journal article" date="2016" name="Genome Biol. Evol.">
        <title>Gene Family Evolution Reflects Adaptation to Soil Environmental Stressors in the Genome of the Collembolan Orchesella cincta.</title>
        <authorList>
            <person name="Faddeeva-Vakhrusheva A."/>
            <person name="Derks M.F."/>
            <person name="Anvar S.Y."/>
            <person name="Agamennone V."/>
            <person name="Suring W."/>
            <person name="Smit S."/>
            <person name="van Straalen N.M."/>
            <person name="Roelofs D."/>
        </authorList>
    </citation>
    <scope>NUCLEOTIDE SEQUENCE [LARGE SCALE GENOMIC DNA]</scope>
    <source>
        <tissue evidence="6">Mixed pool</tissue>
    </source>
</reference>
<evidence type="ECO:0000256" key="4">
    <source>
        <dbReference type="ARBA" id="ARBA00023136"/>
    </source>
</evidence>
<protein>
    <submittedName>
        <fullName evidence="6">Microsomal glutathione S-transferase 3</fullName>
    </submittedName>
</protein>
<dbReference type="InterPro" id="IPR023352">
    <property type="entry name" value="MAPEG-like_dom_sf"/>
</dbReference>
<dbReference type="GO" id="GO:0004364">
    <property type="term" value="F:glutathione transferase activity"/>
    <property type="evidence" value="ECO:0007669"/>
    <property type="project" value="TreeGrafter"/>
</dbReference>
<dbReference type="Gene3D" id="1.20.120.550">
    <property type="entry name" value="Membrane associated eicosanoid/glutathione metabolism-like domain"/>
    <property type="match status" value="1"/>
</dbReference>
<comment type="caution">
    <text evidence="6">The sequence shown here is derived from an EMBL/GenBank/DDBJ whole genome shotgun (WGS) entry which is preliminary data.</text>
</comment>